<evidence type="ECO:0000313" key="1">
    <source>
        <dbReference type="EMBL" id="RGE64404.1"/>
    </source>
</evidence>
<dbReference type="RefSeq" id="WP_117543982.1">
    <property type="nucleotide sequence ID" value="NZ_QVLV01000002.1"/>
</dbReference>
<comment type="caution">
    <text evidence="1">The sequence shown here is derived from an EMBL/GenBank/DDBJ whole genome shotgun (WGS) entry which is preliminary data.</text>
</comment>
<accession>A0A3E3IBG8</accession>
<protein>
    <submittedName>
        <fullName evidence="1">Uncharacterized protein</fullName>
    </submittedName>
</protein>
<sequence length="64" mass="7087">MRVILTSAGLETEEIKECFVKMTGKKMANVKALFIPTAATDVGAIEVLPKWNGNRCECREPSFL</sequence>
<gene>
    <name evidence="1" type="ORF">DXC51_04955</name>
</gene>
<dbReference type="EMBL" id="QVLV01000002">
    <property type="protein sequence ID" value="RGE64404.1"/>
    <property type="molecule type" value="Genomic_DNA"/>
</dbReference>
<proteinExistence type="predicted"/>
<dbReference type="Proteomes" id="UP000260812">
    <property type="component" value="Unassembled WGS sequence"/>
</dbReference>
<evidence type="ECO:0000313" key="2">
    <source>
        <dbReference type="Proteomes" id="UP000260812"/>
    </source>
</evidence>
<reference evidence="1 2" key="1">
    <citation type="submission" date="2018-08" db="EMBL/GenBank/DDBJ databases">
        <title>A genome reference for cultivated species of the human gut microbiota.</title>
        <authorList>
            <person name="Zou Y."/>
            <person name="Xue W."/>
            <person name="Luo G."/>
        </authorList>
    </citation>
    <scope>NUCLEOTIDE SEQUENCE [LARGE SCALE GENOMIC DNA]</scope>
    <source>
        <strain evidence="1 2">TF05-5AC</strain>
    </source>
</reference>
<name>A0A3E3IBG8_9FIRM</name>
<keyword evidence="2" id="KW-1185">Reference proteome</keyword>
<organism evidence="1 2">
    <name type="scientific">Eisenbergiella massiliensis</name>
    <dbReference type="NCBI Taxonomy" id="1720294"/>
    <lineage>
        <taxon>Bacteria</taxon>
        <taxon>Bacillati</taxon>
        <taxon>Bacillota</taxon>
        <taxon>Clostridia</taxon>
        <taxon>Lachnospirales</taxon>
        <taxon>Lachnospiraceae</taxon>
        <taxon>Eisenbergiella</taxon>
    </lineage>
</organism>
<dbReference type="GeneID" id="97986250"/>
<dbReference type="AlphaFoldDB" id="A0A3E3IBG8"/>